<dbReference type="SUPFAM" id="SSF103642">
    <property type="entry name" value="Sec-C motif"/>
    <property type="match status" value="1"/>
</dbReference>
<feature type="domain" description="O-GlcNAc transferase C-terminal" evidence="9">
    <location>
        <begin position="568"/>
        <end position="721"/>
    </location>
</feature>
<dbReference type="Proteomes" id="UP000429555">
    <property type="component" value="Unassembled WGS sequence"/>
</dbReference>
<dbReference type="RefSeq" id="WP_160346361.1">
    <property type="nucleotide sequence ID" value="NZ_WKJZ01000002.1"/>
</dbReference>
<feature type="domain" description="O-GlcNAc transferase C-terminal" evidence="9">
    <location>
        <begin position="744"/>
        <end position="921"/>
    </location>
</feature>
<evidence type="ECO:0000256" key="4">
    <source>
        <dbReference type="ARBA" id="ARBA00022676"/>
    </source>
</evidence>
<dbReference type="InterPro" id="IPR051939">
    <property type="entry name" value="Glycosyltr_41/O-GlcNAc_trsf"/>
</dbReference>
<evidence type="ECO:0000256" key="6">
    <source>
        <dbReference type="ARBA" id="ARBA00022737"/>
    </source>
</evidence>
<dbReference type="Pfam" id="PF14559">
    <property type="entry name" value="TPR_19"/>
    <property type="match status" value="1"/>
</dbReference>
<evidence type="ECO:0000256" key="7">
    <source>
        <dbReference type="ARBA" id="ARBA00022803"/>
    </source>
</evidence>
<gene>
    <name evidence="10" type="ORF">GJV18_13240</name>
</gene>
<evidence type="ECO:0000256" key="2">
    <source>
        <dbReference type="ARBA" id="ARBA00005386"/>
    </source>
</evidence>
<comment type="caution">
    <text evidence="10">The sequence shown here is derived from an EMBL/GenBank/DDBJ whole genome shotgun (WGS) entry which is preliminary data.</text>
</comment>
<evidence type="ECO:0000256" key="3">
    <source>
        <dbReference type="ARBA" id="ARBA00011970"/>
    </source>
</evidence>
<evidence type="ECO:0000259" key="9">
    <source>
        <dbReference type="Pfam" id="PF13844"/>
    </source>
</evidence>
<keyword evidence="6" id="KW-0677">Repeat</keyword>
<evidence type="ECO:0000313" key="10">
    <source>
        <dbReference type="EMBL" id="MVW76280.1"/>
    </source>
</evidence>
<dbReference type="Pfam" id="PF07719">
    <property type="entry name" value="TPR_2"/>
    <property type="match status" value="1"/>
</dbReference>
<evidence type="ECO:0000313" key="11">
    <source>
        <dbReference type="Proteomes" id="UP000429555"/>
    </source>
</evidence>
<dbReference type="SUPFAM" id="SSF53756">
    <property type="entry name" value="UDP-Glycosyltransferase/glycogen phosphorylase"/>
    <property type="match status" value="1"/>
</dbReference>
<dbReference type="Gene3D" id="3.40.50.2000">
    <property type="entry name" value="Glycogen Phosphorylase B"/>
    <property type="match status" value="1"/>
</dbReference>
<evidence type="ECO:0000256" key="5">
    <source>
        <dbReference type="ARBA" id="ARBA00022679"/>
    </source>
</evidence>
<keyword evidence="7 8" id="KW-0802">TPR repeat</keyword>
<dbReference type="SUPFAM" id="SSF48452">
    <property type="entry name" value="TPR-like"/>
    <property type="match status" value="3"/>
</dbReference>
<feature type="repeat" description="TPR" evidence="8">
    <location>
        <begin position="328"/>
        <end position="361"/>
    </location>
</feature>
<name>A0A6I4KUF1_9PSED</name>
<dbReference type="Gene3D" id="3.40.50.11380">
    <property type="match status" value="1"/>
</dbReference>
<dbReference type="InterPro" id="IPR004027">
    <property type="entry name" value="SEC_C_motif"/>
</dbReference>
<organism evidence="10 11">
    <name type="scientific">Pseudomonas xionganensis</name>
    <dbReference type="NCBI Taxonomy" id="2654845"/>
    <lineage>
        <taxon>Bacteria</taxon>
        <taxon>Pseudomonadati</taxon>
        <taxon>Pseudomonadota</taxon>
        <taxon>Gammaproteobacteria</taxon>
        <taxon>Pseudomonadales</taxon>
        <taxon>Pseudomonadaceae</taxon>
        <taxon>Pseudomonas</taxon>
    </lineage>
</organism>
<dbReference type="InterPro" id="IPR013105">
    <property type="entry name" value="TPR_2"/>
</dbReference>
<dbReference type="Pfam" id="PF02810">
    <property type="entry name" value="SEC-C"/>
    <property type="match status" value="1"/>
</dbReference>
<dbReference type="SMART" id="SM00028">
    <property type="entry name" value="TPR"/>
    <property type="match status" value="10"/>
</dbReference>
<sequence>MTIDTEWIVDFFRRQARLAFEEGDYTRTRNSSRELLQYQPEDVEAWSLLGEAALASNDSVVALRAFDQLLELEPGNSEYAMKLGQACIQAQDWPAALAAFNQVLEVQPGHAGALQALGLIEQLQLRLSVLGQSPDRQPRRNDPCPCGSGLKYKKCCLEKSSQTVIQQRFVEAFAQESWTQVIDLAGELKVLSKKHRRALALARYQLSQREIAYPLVSAAYVEWPRDLELRAALADLELDHDVARARQLAEAVLVEEPGQWRASLVLAAAYSRMKQPELAESTLRTLLQHNPGCDMGWQRLSYFLRSSNRLEDDLDAMREWTERCPQHADAWCYRGMSAIMNEHPQEGREYLNRALELNPNSHEALCWIGQSYKGEQDPHKALEYLVRGLQLKSDYQPGWNMLGEVYRSVGRQHESEGCFMRALAISPTQPLAWNNLANTYLDGHVLGEAEKVMQVALELNPDDPSLWCNLGNILSGGKRLREALDAYRKSQEVLHSYLPVRINLAGVESHFGNLDRAIELLREVLELPGASTNLLFIANYHPDWTGEQVYQLYREATSNYPARRYNDYPNSRIVQRRLRIGYVSPDFRAHVCAMFIEPLLSNHDKSQVEVFAYSLAKREDAVTERLMGYCDHWRHCVGLSDELIAEQIRADGIDILVDLAGHTANSRLQVFALKPAPVQASWWMGFAFGTGLKQVDYFLADEQMLPPGSESSFAEQLWRMPAPAVAYVPPERMQVVVGELPALGNGYITFGSLTRPIRLNHKVIRVWSELLQRVPGSRLMLDSSFFSDESLCTHFHGEFAKHGIAPERLQFGYTSSPTDALARMDIALDCFPHNSGTTLYESLYMGLPVVTLRDRPSMGRVGALILHGAGFDEWIADTEQEYLDKLVALASDVPALAQTRAGLRQRMLDSKLCDAADFTRRMEQTYKEMWQRYCDEGEQA</sequence>
<dbReference type="Pfam" id="PF13181">
    <property type="entry name" value="TPR_8"/>
    <property type="match status" value="2"/>
</dbReference>
<proteinExistence type="inferred from homology"/>
<dbReference type="Gene3D" id="1.25.40.10">
    <property type="entry name" value="Tetratricopeptide repeat domain"/>
    <property type="match status" value="2"/>
</dbReference>
<keyword evidence="11" id="KW-1185">Reference proteome</keyword>
<feature type="repeat" description="TPR" evidence="8">
    <location>
        <begin position="77"/>
        <end position="110"/>
    </location>
</feature>
<dbReference type="InterPro" id="IPR019734">
    <property type="entry name" value="TPR_rpt"/>
</dbReference>
<keyword evidence="5" id="KW-0808">Transferase</keyword>
<dbReference type="GO" id="GO:0097363">
    <property type="term" value="F:protein O-acetylglucosaminyltransferase activity"/>
    <property type="evidence" value="ECO:0007669"/>
    <property type="project" value="UniProtKB-EC"/>
</dbReference>
<reference evidence="10 11" key="1">
    <citation type="submission" date="2019-11" db="EMBL/GenBank/DDBJ databases">
        <title>Pseudomonas flavidum sp. nov., isolated from Baiyang Lake.</title>
        <authorList>
            <person name="Zhao Y."/>
        </authorList>
    </citation>
    <scope>NUCLEOTIDE SEQUENCE [LARGE SCALE GENOMIC DNA]</scope>
    <source>
        <strain evidence="11">R-22-3 w-18</strain>
    </source>
</reference>
<dbReference type="EC" id="2.4.1.255" evidence="3"/>
<dbReference type="PANTHER" id="PTHR44835">
    <property type="entry name" value="UDP-N-ACETYLGLUCOSAMINE--PEPTIDE N-ACETYLGLUCOSAMINYLTRANSFERASE SPINDLY-RELATED"/>
    <property type="match status" value="1"/>
</dbReference>
<dbReference type="AlphaFoldDB" id="A0A6I4KUF1"/>
<dbReference type="PROSITE" id="PS50005">
    <property type="entry name" value="TPR"/>
    <property type="match status" value="5"/>
</dbReference>
<comment type="similarity">
    <text evidence="2">Belongs to the glycosyltransferase 41 family. O-GlcNAc transferase subfamily.</text>
</comment>
<dbReference type="InterPro" id="IPR011990">
    <property type="entry name" value="TPR-like_helical_dom_sf"/>
</dbReference>
<protein>
    <recommendedName>
        <fullName evidence="3">protein O-GlcNAc transferase</fullName>
        <ecNumber evidence="3">2.4.1.255</ecNumber>
    </recommendedName>
</protein>
<dbReference type="InterPro" id="IPR029489">
    <property type="entry name" value="OGT/SEC/SPY_C"/>
</dbReference>
<dbReference type="PANTHER" id="PTHR44835:SF1">
    <property type="entry name" value="PROTEIN O-GLCNAC TRANSFERASE"/>
    <property type="match status" value="1"/>
</dbReference>
<dbReference type="Gene3D" id="3.10.450.50">
    <property type="match status" value="1"/>
</dbReference>
<accession>A0A6I4KUF1</accession>
<comment type="pathway">
    <text evidence="1">Protein modification; protein glycosylation.</text>
</comment>
<feature type="repeat" description="TPR" evidence="8">
    <location>
        <begin position="396"/>
        <end position="429"/>
    </location>
</feature>
<feature type="repeat" description="TPR" evidence="8">
    <location>
        <begin position="430"/>
        <end position="463"/>
    </location>
</feature>
<feature type="repeat" description="TPR" evidence="8">
    <location>
        <begin position="43"/>
        <end position="76"/>
    </location>
</feature>
<dbReference type="Pfam" id="PF13844">
    <property type="entry name" value="Glyco_transf_41"/>
    <property type="match status" value="2"/>
</dbReference>
<evidence type="ECO:0000256" key="1">
    <source>
        <dbReference type="ARBA" id="ARBA00004922"/>
    </source>
</evidence>
<dbReference type="EMBL" id="WKJZ01000002">
    <property type="protein sequence ID" value="MVW76280.1"/>
    <property type="molecule type" value="Genomic_DNA"/>
</dbReference>
<evidence type="ECO:0000256" key="8">
    <source>
        <dbReference type="PROSITE-ProRule" id="PRU00339"/>
    </source>
</evidence>
<dbReference type="Pfam" id="PF13432">
    <property type="entry name" value="TPR_16"/>
    <property type="match status" value="1"/>
</dbReference>
<keyword evidence="4" id="KW-0328">Glycosyltransferase</keyword>